<dbReference type="Proteomes" id="UP000069272">
    <property type="component" value="Chromosome 2R"/>
</dbReference>
<proteinExistence type="predicted"/>
<dbReference type="GeneID" id="118461823"/>
<organism evidence="2 3">
    <name type="scientific">Anopheles albimanus</name>
    <name type="common">New world malaria mosquito</name>
    <dbReference type="NCBI Taxonomy" id="7167"/>
    <lineage>
        <taxon>Eukaryota</taxon>
        <taxon>Metazoa</taxon>
        <taxon>Ecdysozoa</taxon>
        <taxon>Arthropoda</taxon>
        <taxon>Hexapoda</taxon>
        <taxon>Insecta</taxon>
        <taxon>Pterygota</taxon>
        <taxon>Neoptera</taxon>
        <taxon>Endopterygota</taxon>
        <taxon>Diptera</taxon>
        <taxon>Nematocera</taxon>
        <taxon>Culicoidea</taxon>
        <taxon>Culicidae</taxon>
        <taxon>Anophelinae</taxon>
        <taxon>Anopheles</taxon>
    </lineage>
</organism>
<evidence type="ECO:0000313" key="2">
    <source>
        <dbReference type="EnsemblMetazoa" id="AALB003134-PA"/>
    </source>
</evidence>
<dbReference type="EnsemblMetazoa" id="AALB003134-RA">
    <property type="protein sequence ID" value="AALB003134-PA"/>
    <property type="gene ID" value="AALB003134"/>
</dbReference>
<keyword evidence="3" id="KW-1185">Reference proteome</keyword>
<accession>A0A182F9F9</accession>
<dbReference type="AlphaFoldDB" id="A0A182F9F9"/>
<dbReference type="VEuPathDB" id="VectorBase:AALB20_033389"/>
<reference evidence="2" key="2">
    <citation type="submission" date="2022-08" db="UniProtKB">
        <authorList>
            <consortium name="EnsemblMetazoa"/>
        </authorList>
    </citation>
    <scope>IDENTIFICATION</scope>
    <source>
        <strain evidence="2">STECLA/ALBI9_A</strain>
    </source>
</reference>
<protein>
    <submittedName>
        <fullName evidence="2">Uncharacterized protein</fullName>
    </submittedName>
</protein>
<evidence type="ECO:0000313" key="3">
    <source>
        <dbReference type="Proteomes" id="UP000069272"/>
    </source>
</evidence>
<sequence length="242" mass="26732">MNRNSKINLTSAQSHVPEGNAVPNMATELQMQYQGHHPHTSSCYCQRQAQQPPVAIAPNQLQTLQCQPHHPGYVSLDTTSSTMYPSHMQQLQQSSIQQNKVPNGQVAAAGYLQPMECNGPVGFPSGFPIQAVQQSLPEHYQQHRATRMMACNGLDQNWNSMAGGMHRNSQQTEQLQQSVWKHHARQLHPAAQQQQRNALEHPTTAGQYFLDPNCTVPVMPQSAPPSGTPCSNPACKKCKPSK</sequence>
<feature type="compositionally biased region" description="Polar residues" evidence="1">
    <location>
        <begin position="1"/>
        <end position="14"/>
    </location>
</feature>
<dbReference type="RefSeq" id="XP_035783472.1">
    <property type="nucleotide sequence ID" value="XM_035927579.1"/>
</dbReference>
<feature type="region of interest" description="Disordered" evidence="1">
    <location>
        <begin position="220"/>
        <end position="242"/>
    </location>
</feature>
<name>A0A182F9F9_ANOAL</name>
<evidence type="ECO:0000256" key="1">
    <source>
        <dbReference type="SAM" id="MobiDB-lite"/>
    </source>
</evidence>
<dbReference type="VEuPathDB" id="VectorBase:AALB003134"/>
<feature type="region of interest" description="Disordered" evidence="1">
    <location>
        <begin position="1"/>
        <end position="20"/>
    </location>
</feature>
<reference evidence="2 3" key="1">
    <citation type="journal article" date="2017" name="G3 (Bethesda)">
        <title>The Physical Genome Mapping of Anopheles albimanus Corrected Scaffold Misassemblies and Identified Interarm Rearrangements in Genus Anopheles.</title>
        <authorList>
            <person name="Artemov G.N."/>
            <person name="Peery A.N."/>
            <person name="Jiang X."/>
            <person name="Tu Z."/>
            <person name="Stegniy V.N."/>
            <person name="Sharakhova M.V."/>
            <person name="Sharakhov I.V."/>
        </authorList>
    </citation>
    <scope>NUCLEOTIDE SEQUENCE [LARGE SCALE GENOMIC DNA]</scope>
    <source>
        <strain evidence="2 3">ALBI9_A</strain>
    </source>
</reference>